<name>A0A9W8PXK0_9HYPO</name>
<evidence type="ECO:0000259" key="1">
    <source>
        <dbReference type="Pfam" id="PF06985"/>
    </source>
</evidence>
<dbReference type="Proteomes" id="UP001152130">
    <property type="component" value="Unassembled WGS sequence"/>
</dbReference>
<evidence type="ECO:0000313" key="3">
    <source>
        <dbReference type="Proteomes" id="UP001152130"/>
    </source>
</evidence>
<keyword evidence="3" id="KW-1185">Reference proteome</keyword>
<organism evidence="2 3">
    <name type="scientific">Fusarium irregulare</name>
    <dbReference type="NCBI Taxonomy" id="2494466"/>
    <lineage>
        <taxon>Eukaryota</taxon>
        <taxon>Fungi</taxon>
        <taxon>Dikarya</taxon>
        <taxon>Ascomycota</taxon>
        <taxon>Pezizomycotina</taxon>
        <taxon>Sordariomycetes</taxon>
        <taxon>Hypocreomycetidae</taxon>
        <taxon>Hypocreales</taxon>
        <taxon>Nectriaceae</taxon>
        <taxon>Fusarium</taxon>
        <taxon>Fusarium incarnatum-equiseti species complex</taxon>
    </lineage>
</organism>
<dbReference type="Pfam" id="PF06985">
    <property type="entry name" value="HET"/>
    <property type="match status" value="1"/>
</dbReference>
<comment type="caution">
    <text evidence="2">The sequence shown here is derived from an EMBL/GenBank/DDBJ whole genome shotgun (WGS) entry which is preliminary data.</text>
</comment>
<gene>
    <name evidence="2" type="ORF">NW766_003510</name>
</gene>
<dbReference type="InterPro" id="IPR010730">
    <property type="entry name" value="HET"/>
</dbReference>
<protein>
    <recommendedName>
        <fullName evidence="1">Heterokaryon incompatibility domain-containing protein</fullName>
    </recommendedName>
</protein>
<proteinExistence type="predicted"/>
<dbReference type="PANTHER" id="PTHR33112">
    <property type="entry name" value="DOMAIN PROTEIN, PUTATIVE-RELATED"/>
    <property type="match status" value="1"/>
</dbReference>
<accession>A0A9W8PXK0</accession>
<dbReference type="EMBL" id="JAPDHF010000004">
    <property type="protein sequence ID" value="KAJ4019752.1"/>
    <property type="molecule type" value="Genomic_DNA"/>
</dbReference>
<feature type="domain" description="Heterokaryon incompatibility" evidence="1">
    <location>
        <begin position="1"/>
        <end position="73"/>
    </location>
</feature>
<dbReference type="AlphaFoldDB" id="A0A9W8PXK0"/>
<evidence type="ECO:0000313" key="2">
    <source>
        <dbReference type="EMBL" id="KAJ4019752.1"/>
    </source>
</evidence>
<dbReference type="PANTHER" id="PTHR33112:SF12">
    <property type="entry name" value="HETEROKARYON INCOMPATIBILITY DOMAIN-CONTAINING PROTEIN"/>
    <property type="match status" value="1"/>
</dbReference>
<sequence>MHLIYEQASFTIVASNGVDANAPLTGLFRPRDPELVEEIKFKDVSIFMTPTRPQLPDLLAETVWATRGWTFQEDVLSRCCLYFTSTKVFYSCKGHLKGYPLTREVENDRFGRYKGFGIGRFSEWRESYVLETRFSKTAYQATSPWNEGWSRFGKGSSCLRSQANILERDGTAKERARSDTGVTKKVHSAEDKYSFNFKAKCIPERGRHEQYAQFVADYSQRQLSNPDDVVEAMMGILNKFNVTPNIEAHGMIGEHLELDLLWVARKGTSLQRRKGFPSWSWAGWIGPVVYETTTWDLFNSQWHFRPPRAYHKQEKLTMERLFDIHVSTEGSLIATLRLWKLKNGPSPYPSDPLPGHLRSPAVLNIYTYVAEVSRLTYRTSPVVRDDAAASGLPMLVARVEGDDEEITFIPDFVVTASPEGDFVLAMIGKGERREGVDDTDPSGRGYNSMTEHVVLLLKKRGEHFERVGLSIVLAEGNIPGEKGLALWKRSLLNKLALKNVGKPRFEKQYYIDPPACWALRWVSLV</sequence>
<reference evidence="2" key="1">
    <citation type="submission" date="2022-10" db="EMBL/GenBank/DDBJ databases">
        <title>Fusarium specimens isolated from Avocado Roots.</title>
        <authorList>
            <person name="Stajich J."/>
            <person name="Roper C."/>
            <person name="Heimlech-Rivalta G."/>
        </authorList>
    </citation>
    <scope>NUCLEOTIDE SEQUENCE</scope>
    <source>
        <strain evidence="2">CF00143</strain>
    </source>
</reference>